<organism evidence="1 2">
    <name type="scientific">Mythimna loreyi</name>
    <dbReference type="NCBI Taxonomy" id="667449"/>
    <lineage>
        <taxon>Eukaryota</taxon>
        <taxon>Metazoa</taxon>
        <taxon>Ecdysozoa</taxon>
        <taxon>Arthropoda</taxon>
        <taxon>Hexapoda</taxon>
        <taxon>Insecta</taxon>
        <taxon>Pterygota</taxon>
        <taxon>Neoptera</taxon>
        <taxon>Endopterygota</taxon>
        <taxon>Lepidoptera</taxon>
        <taxon>Glossata</taxon>
        <taxon>Ditrysia</taxon>
        <taxon>Noctuoidea</taxon>
        <taxon>Noctuidae</taxon>
        <taxon>Noctuinae</taxon>
        <taxon>Hadenini</taxon>
        <taxon>Mythimna</taxon>
    </lineage>
</organism>
<reference evidence="1" key="1">
    <citation type="submission" date="2023-03" db="EMBL/GenBank/DDBJ databases">
        <title>Chromosome-level genomes of two armyworms, Mythimna separata and Mythimna loreyi, provide insights into the biosynthesis and reception of sex pheromones.</title>
        <authorList>
            <person name="Zhao H."/>
        </authorList>
    </citation>
    <scope>NUCLEOTIDE SEQUENCE</scope>
    <source>
        <strain evidence="1">BeijingLab</strain>
    </source>
</reference>
<comment type="caution">
    <text evidence="1">The sequence shown here is derived from an EMBL/GenBank/DDBJ whole genome shotgun (WGS) entry which is preliminary data.</text>
</comment>
<proteinExistence type="predicted"/>
<keyword evidence="2" id="KW-1185">Reference proteome</keyword>
<protein>
    <submittedName>
        <fullName evidence="1">Uncharacterized protein</fullName>
    </submittedName>
</protein>
<name>A0ACC2Q5F7_9NEOP</name>
<evidence type="ECO:0000313" key="2">
    <source>
        <dbReference type="Proteomes" id="UP001231649"/>
    </source>
</evidence>
<sequence length="283" mass="31933">MIEESELNVLVSNVLSENRYSHCRLCLKDIQEHYVRFHDSVSLDSSNGIYEALSDVLAKLLGAEICEEIPGIDAVCMPCVEKALESLKFVQSCKNSTSVLNNVFNNLSNTLSVDIDTTNTDQTMYITVSEHESQIIMVKKEVKKKRKAEASNLFLCVKCNEEFEDIVELRVHNISIHDILTCEKCYDNVADESELAAHEESQQKYECPECNQFRCTEESLKHHQDTSHGVFVCKDCGKSFKNLDKLQVQVLLEGCGSTIDLSMETLSHIRANIVTSNLLLQVT</sequence>
<evidence type="ECO:0000313" key="1">
    <source>
        <dbReference type="EMBL" id="KAJ8708180.1"/>
    </source>
</evidence>
<dbReference type="EMBL" id="CM056802">
    <property type="protein sequence ID" value="KAJ8708180.1"/>
    <property type="molecule type" value="Genomic_DNA"/>
</dbReference>
<accession>A0ACC2Q5F7</accession>
<dbReference type="Proteomes" id="UP001231649">
    <property type="component" value="Chromosome 26"/>
</dbReference>
<gene>
    <name evidence="1" type="ORF">PYW08_010546</name>
</gene>